<evidence type="ECO:0000313" key="3">
    <source>
        <dbReference type="EMBL" id="KAL0490695.1"/>
    </source>
</evidence>
<feature type="transmembrane region" description="Helical" evidence="2">
    <location>
        <begin position="186"/>
        <end position="205"/>
    </location>
</feature>
<dbReference type="Proteomes" id="UP001431209">
    <property type="component" value="Unassembled WGS sequence"/>
</dbReference>
<feature type="region of interest" description="Disordered" evidence="1">
    <location>
        <begin position="1"/>
        <end position="61"/>
    </location>
</feature>
<keyword evidence="4" id="KW-1185">Reference proteome</keyword>
<name>A0AAW2ZPG8_9EUKA</name>
<evidence type="ECO:0000256" key="1">
    <source>
        <dbReference type="SAM" id="MobiDB-lite"/>
    </source>
</evidence>
<dbReference type="EMBL" id="JAOPGA020001709">
    <property type="protein sequence ID" value="KAL0490695.1"/>
    <property type="molecule type" value="Genomic_DNA"/>
</dbReference>
<dbReference type="InterPro" id="IPR036259">
    <property type="entry name" value="MFS_trans_sf"/>
</dbReference>
<feature type="transmembrane region" description="Helical" evidence="2">
    <location>
        <begin position="156"/>
        <end position="180"/>
    </location>
</feature>
<keyword evidence="2" id="KW-1133">Transmembrane helix</keyword>
<accession>A0AAW2ZPG8</accession>
<evidence type="ECO:0000313" key="4">
    <source>
        <dbReference type="Proteomes" id="UP001431209"/>
    </source>
</evidence>
<sequence>MNTNEDSGEVFRKPHEELSTYADTELTETDIGTNDERPMMRQSHRQTDGVGETTTYTTYTPPAPLPSTEVVLTPIERAVIMRKRVVMYLATTIFLIALLHIAISILFVVINSSVTTGYDLPNAIVNLLMSVTYALSSAIAMLTYQKSLLRVTVIKFIQFAMVGYILSIATMAATAIFSAYCFFLSSYVFTLVCTFLCFIILGLAVGQMRLYIVAIESDDAQRYKHAVEQRRLRNPENTTEQV</sequence>
<evidence type="ECO:0000256" key="2">
    <source>
        <dbReference type="SAM" id="Phobius"/>
    </source>
</evidence>
<dbReference type="AlphaFoldDB" id="A0AAW2ZPG8"/>
<feature type="transmembrane region" description="Helical" evidence="2">
    <location>
        <begin position="85"/>
        <end position="111"/>
    </location>
</feature>
<keyword evidence="2" id="KW-0812">Transmembrane</keyword>
<keyword evidence="2" id="KW-0472">Membrane</keyword>
<comment type="caution">
    <text evidence="3">The sequence shown here is derived from an EMBL/GenBank/DDBJ whole genome shotgun (WGS) entry which is preliminary data.</text>
</comment>
<gene>
    <name evidence="3" type="ORF">AKO1_009661</name>
</gene>
<proteinExistence type="predicted"/>
<reference evidence="3 4" key="1">
    <citation type="submission" date="2024-03" db="EMBL/GenBank/DDBJ databases">
        <title>The Acrasis kona genome and developmental transcriptomes reveal deep origins of eukaryotic multicellular pathways.</title>
        <authorList>
            <person name="Sheikh S."/>
            <person name="Fu C.-J."/>
            <person name="Brown M.W."/>
            <person name="Baldauf S.L."/>
        </authorList>
    </citation>
    <scope>NUCLEOTIDE SEQUENCE [LARGE SCALE GENOMIC DNA]</scope>
    <source>
        <strain evidence="3 4">ATCC MYA-3509</strain>
    </source>
</reference>
<feature type="transmembrane region" description="Helical" evidence="2">
    <location>
        <begin position="123"/>
        <end position="144"/>
    </location>
</feature>
<dbReference type="SUPFAM" id="SSF103473">
    <property type="entry name" value="MFS general substrate transporter"/>
    <property type="match status" value="1"/>
</dbReference>
<protein>
    <submittedName>
        <fullName evidence="3">ATP synthase protein I</fullName>
    </submittedName>
</protein>
<organism evidence="3 4">
    <name type="scientific">Acrasis kona</name>
    <dbReference type="NCBI Taxonomy" id="1008807"/>
    <lineage>
        <taxon>Eukaryota</taxon>
        <taxon>Discoba</taxon>
        <taxon>Heterolobosea</taxon>
        <taxon>Tetramitia</taxon>
        <taxon>Eutetramitia</taxon>
        <taxon>Acrasidae</taxon>
        <taxon>Acrasis</taxon>
    </lineage>
</organism>
<feature type="compositionally biased region" description="Basic and acidic residues" evidence="1">
    <location>
        <begin position="9"/>
        <end position="18"/>
    </location>
</feature>